<reference evidence="3 4" key="1">
    <citation type="submission" date="2016-05" db="EMBL/GenBank/DDBJ databases">
        <title>Draft Genome Sequences of Stenotrophomonas maltophilia Strains Sm32COP, Sm41DVV, Sm46PAILV, SmF3, SmF22, SmSOFb1 and SmCVFa1, Isolated from Different Manures, in France.</title>
        <authorList>
            <person name="Nazaret S."/>
            <person name="Bodilis J."/>
        </authorList>
    </citation>
    <scope>NUCLEOTIDE SEQUENCE [LARGE SCALE GENOMIC DNA]</scope>
    <source>
        <strain evidence="3 4">Sm41DVV</strain>
    </source>
</reference>
<name>A0AAP7GRE4_STEMA</name>
<feature type="compositionally biased region" description="Low complexity" evidence="1">
    <location>
        <begin position="75"/>
        <end position="84"/>
    </location>
</feature>
<organism evidence="3 4">
    <name type="scientific">Stenotrophomonas maltophilia</name>
    <name type="common">Pseudomonas maltophilia</name>
    <name type="synonym">Xanthomonas maltophilia</name>
    <dbReference type="NCBI Taxonomy" id="40324"/>
    <lineage>
        <taxon>Bacteria</taxon>
        <taxon>Pseudomonadati</taxon>
        <taxon>Pseudomonadota</taxon>
        <taxon>Gammaproteobacteria</taxon>
        <taxon>Lysobacterales</taxon>
        <taxon>Lysobacteraceae</taxon>
        <taxon>Stenotrophomonas</taxon>
        <taxon>Stenotrophomonas maltophilia group</taxon>
    </lineage>
</organism>
<feature type="signal peptide" evidence="2">
    <location>
        <begin position="1"/>
        <end position="25"/>
    </location>
</feature>
<feature type="compositionally biased region" description="Pro residues" evidence="1">
    <location>
        <begin position="63"/>
        <end position="74"/>
    </location>
</feature>
<dbReference type="EMBL" id="LYVI01000015">
    <property type="protein sequence ID" value="OBU59716.1"/>
    <property type="molecule type" value="Genomic_DNA"/>
</dbReference>
<keyword evidence="2" id="KW-0732">Signal</keyword>
<dbReference type="Pfam" id="PF12266">
    <property type="entry name" value="DUF3613"/>
    <property type="match status" value="1"/>
</dbReference>
<evidence type="ECO:0000256" key="1">
    <source>
        <dbReference type="SAM" id="MobiDB-lite"/>
    </source>
</evidence>
<dbReference type="Proteomes" id="UP000092125">
    <property type="component" value="Unassembled WGS sequence"/>
</dbReference>
<dbReference type="AlphaFoldDB" id="A0AAP7GRE4"/>
<comment type="caution">
    <text evidence="3">The sequence shown here is derived from an EMBL/GenBank/DDBJ whole genome shotgun (WGS) entry which is preliminary data.</text>
</comment>
<gene>
    <name evidence="3" type="ORF">A9K56_17860</name>
</gene>
<protein>
    <recommendedName>
        <fullName evidence="5">DUF3613 domain-containing protein</fullName>
    </recommendedName>
</protein>
<evidence type="ECO:0000313" key="3">
    <source>
        <dbReference type="EMBL" id="OBU59716.1"/>
    </source>
</evidence>
<accession>A0AAP7GRE4</accession>
<sequence length="151" mass="15396">MTAMTLIRRLLPAVTCCLLATGAHAQAPQAPLTGQMLGGSPAAAPAIAPQQAEALATVDLAAPAPPPAMPPAPPARVAAAPAAPRRNEVGDATRQLFQLQASGQQAGPRLPILGDQATASYARYLKSFEQDIPAFFDTDVGSSKSTSNSGR</sequence>
<dbReference type="InterPro" id="IPR022053">
    <property type="entry name" value="DUF3613"/>
</dbReference>
<feature type="chain" id="PRO_5042858347" description="DUF3613 domain-containing protein" evidence="2">
    <location>
        <begin position="26"/>
        <end position="151"/>
    </location>
</feature>
<evidence type="ECO:0008006" key="5">
    <source>
        <dbReference type="Google" id="ProtNLM"/>
    </source>
</evidence>
<evidence type="ECO:0000313" key="4">
    <source>
        <dbReference type="Proteomes" id="UP000092125"/>
    </source>
</evidence>
<dbReference type="RefSeq" id="WP_065182949.1">
    <property type="nucleotide sequence ID" value="NZ_CAXOQU010000059.1"/>
</dbReference>
<feature type="region of interest" description="Disordered" evidence="1">
    <location>
        <begin position="61"/>
        <end position="90"/>
    </location>
</feature>
<proteinExistence type="predicted"/>
<evidence type="ECO:0000256" key="2">
    <source>
        <dbReference type="SAM" id="SignalP"/>
    </source>
</evidence>